<evidence type="ECO:0000313" key="2">
    <source>
        <dbReference type="Proteomes" id="UP000501812"/>
    </source>
</evidence>
<dbReference type="Proteomes" id="UP000501812">
    <property type="component" value="Chromosome"/>
</dbReference>
<proteinExistence type="predicted"/>
<dbReference type="RefSeq" id="WP_169454136.1">
    <property type="nucleotide sequence ID" value="NZ_CP051774.1"/>
</dbReference>
<dbReference type="KEGG" id="luo:HHL09_08505"/>
<reference evidence="1 2" key="1">
    <citation type="submission" date="2020-04" db="EMBL/GenBank/DDBJ databases">
        <title>Luteolibacter sp. G-1-1-1 isolated from soil.</title>
        <authorList>
            <person name="Dahal R.H."/>
        </authorList>
    </citation>
    <scope>NUCLEOTIDE SEQUENCE [LARGE SCALE GENOMIC DNA]</scope>
    <source>
        <strain evidence="1 2">G-1-1-1</strain>
    </source>
</reference>
<evidence type="ECO:0000313" key="1">
    <source>
        <dbReference type="EMBL" id="QJE95823.1"/>
    </source>
</evidence>
<sequence>MRKLLAILIIPHLACAEDFEQQRIQEQIDDHRVLHLINRGMLPDALKLEELPRDLKYPKGIVSVIPDPKDREDGRIIVYLINDTDEPLKEGLSTVRNCFQEVSIDSIWTLSSSPRWQDCGTGLVFESKDLPQHHAAIFFENDPAIGDLTGSLRYCVNIQGSKAIASAPFEGRFRSKEFDRAGDGVTSSAGRFLHDIPLAAKAPAWKEIEAAKKREEIVASLELQRHYHADWAIRQRASQWAEILGKENADEPCRNAIREILSKPWKKDRDEAALFQRCRETLLADEKDDWPYGSPERRKEAAWRQLADLNPSEMRNLCNPERLARLDAINASGNPWGAAREEAVGLAALAVQRIKSGPADEGNAAGYFLQRTYIRDLPPLEDWGRELLKSDSPVARETGLSLLLRANKKKEALAWLEMHAERFRSETGTLLPLLVREPSDLEGWQVQMILHWLEDDYAHAVSYLSENSYAPGERSNSLAPALQASITRYLENEAKNPKVIEEAPLQRDEEGKIQIIDRGFHPRLHVLRMSITLVAAWRDPAHTPLLEKFLRHPACQYSISQDSDGREKISRLFSIREQIKEVLRDREVVVGKDVVTFEEVPLKDLPPKNPER</sequence>
<dbReference type="EMBL" id="CP051774">
    <property type="protein sequence ID" value="QJE95823.1"/>
    <property type="molecule type" value="Genomic_DNA"/>
</dbReference>
<gene>
    <name evidence="1" type="ORF">HHL09_08505</name>
</gene>
<keyword evidence="2" id="KW-1185">Reference proteome</keyword>
<dbReference type="AlphaFoldDB" id="A0A858RID6"/>
<accession>A0A858RID6</accession>
<protein>
    <submittedName>
        <fullName evidence="1">Uncharacterized protein</fullName>
    </submittedName>
</protein>
<organism evidence="1 2">
    <name type="scientific">Luteolibacter luteus</name>
    <dbReference type="NCBI Taxonomy" id="2728835"/>
    <lineage>
        <taxon>Bacteria</taxon>
        <taxon>Pseudomonadati</taxon>
        <taxon>Verrucomicrobiota</taxon>
        <taxon>Verrucomicrobiia</taxon>
        <taxon>Verrucomicrobiales</taxon>
        <taxon>Verrucomicrobiaceae</taxon>
        <taxon>Luteolibacter</taxon>
    </lineage>
</organism>
<name>A0A858RID6_9BACT</name>